<evidence type="ECO:0000256" key="7">
    <source>
        <dbReference type="ARBA" id="ARBA00022989"/>
    </source>
</evidence>
<evidence type="ECO:0000313" key="11">
    <source>
        <dbReference type="EMBL" id="SHI02847.1"/>
    </source>
</evidence>
<dbReference type="PANTHER" id="PTHR21320">
    <property type="entry name" value="CYTOCHROME C OXIDASE ASSEMBLY PROTEIN COX11-RELATED"/>
    <property type="match status" value="1"/>
</dbReference>
<keyword evidence="5 10" id="KW-0812">Transmembrane</keyword>
<evidence type="ECO:0000256" key="4">
    <source>
        <dbReference type="ARBA" id="ARBA00015384"/>
    </source>
</evidence>
<name>A0A1M5XSR2_9GAMM</name>
<dbReference type="GO" id="GO:0005507">
    <property type="term" value="F:copper ion binding"/>
    <property type="evidence" value="ECO:0007669"/>
    <property type="project" value="InterPro"/>
</dbReference>
<evidence type="ECO:0000256" key="5">
    <source>
        <dbReference type="ARBA" id="ARBA00022692"/>
    </source>
</evidence>
<dbReference type="GO" id="GO:0005886">
    <property type="term" value="C:plasma membrane"/>
    <property type="evidence" value="ECO:0007669"/>
    <property type="project" value="UniProtKB-SubCell"/>
</dbReference>
<dbReference type="OrthoDB" id="9804841at2"/>
<gene>
    <name evidence="11" type="ORF">SAMN02745129_3669</name>
</gene>
<organism evidence="11 12">
    <name type="scientific">Ferrimonas marina</name>
    <dbReference type="NCBI Taxonomy" id="299255"/>
    <lineage>
        <taxon>Bacteria</taxon>
        <taxon>Pseudomonadati</taxon>
        <taxon>Pseudomonadota</taxon>
        <taxon>Gammaproteobacteria</taxon>
        <taxon>Alteromonadales</taxon>
        <taxon>Ferrimonadaceae</taxon>
        <taxon>Ferrimonas</taxon>
    </lineage>
</organism>
<dbReference type="STRING" id="299255.SAMN02745129_3669"/>
<dbReference type="AlphaFoldDB" id="A0A1M5XSR2"/>
<dbReference type="Pfam" id="PF04442">
    <property type="entry name" value="CtaG_Cox11"/>
    <property type="match status" value="1"/>
</dbReference>
<evidence type="ECO:0000256" key="6">
    <source>
        <dbReference type="ARBA" id="ARBA00022968"/>
    </source>
</evidence>
<reference evidence="11 12" key="1">
    <citation type="submission" date="2016-11" db="EMBL/GenBank/DDBJ databases">
        <authorList>
            <person name="Jaros S."/>
            <person name="Januszkiewicz K."/>
            <person name="Wedrychowicz H."/>
        </authorList>
    </citation>
    <scope>NUCLEOTIDE SEQUENCE [LARGE SCALE GENOMIC DNA]</scope>
    <source>
        <strain evidence="11 12">DSM 16917</strain>
    </source>
</reference>
<dbReference type="SUPFAM" id="SSF110111">
    <property type="entry name" value="Ctag/Cox11"/>
    <property type="match status" value="1"/>
</dbReference>
<dbReference type="InterPro" id="IPR007533">
    <property type="entry name" value="Cyt_c_oxidase_assmbl_CtaG"/>
</dbReference>
<comment type="similarity">
    <text evidence="3">Belongs to the COX11/CtaG family.</text>
</comment>
<dbReference type="RefSeq" id="WP_067659557.1">
    <property type="nucleotide sequence ID" value="NZ_FQXG01000006.1"/>
</dbReference>
<protein>
    <recommendedName>
        <fullName evidence="4">Cytochrome c oxidase assembly protein CtaG</fullName>
    </recommendedName>
</protein>
<dbReference type="EMBL" id="FQXG01000006">
    <property type="protein sequence ID" value="SHI02847.1"/>
    <property type="molecule type" value="Genomic_DNA"/>
</dbReference>
<evidence type="ECO:0000256" key="9">
    <source>
        <dbReference type="ARBA" id="ARBA00023136"/>
    </source>
</evidence>
<evidence type="ECO:0000256" key="2">
    <source>
        <dbReference type="ARBA" id="ARBA00004382"/>
    </source>
</evidence>
<dbReference type="Proteomes" id="UP000184268">
    <property type="component" value="Unassembled WGS sequence"/>
</dbReference>
<evidence type="ECO:0000256" key="3">
    <source>
        <dbReference type="ARBA" id="ARBA00009620"/>
    </source>
</evidence>
<keyword evidence="9 10" id="KW-0472">Membrane</keyword>
<dbReference type="Gene3D" id="2.60.370.10">
    <property type="entry name" value="Ctag/Cox11"/>
    <property type="match status" value="1"/>
</dbReference>
<sequence>MASRSENKRLVTTLLLVVVGMFGFGFALVPLYDVFCEITGINGKTSNVAAVASEQVDNERLVTVEFVTYVRGDMPWQFEPKIERIKVHPGETHQVSFLAKNLSGGDTVGQAIPSVSPGTGALYFSKIECFCFNNQPLPAGEETEMGLVFYVDPALPESIGTLTLSYTLYNITDKVGVAKESQT</sequence>
<comment type="function">
    <text evidence="1">Exerts its effect at some terminal stage of cytochrome c oxidase synthesis, probably by being involved in the insertion of the copper B into subunit I.</text>
</comment>
<accession>A0A1M5XSR2</accession>
<dbReference type="NCBIfam" id="NF003465">
    <property type="entry name" value="PRK05089.1"/>
    <property type="match status" value="1"/>
</dbReference>
<evidence type="ECO:0000256" key="8">
    <source>
        <dbReference type="ARBA" id="ARBA00023008"/>
    </source>
</evidence>
<keyword evidence="12" id="KW-1185">Reference proteome</keyword>
<evidence type="ECO:0000256" key="1">
    <source>
        <dbReference type="ARBA" id="ARBA00004007"/>
    </source>
</evidence>
<dbReference type="InterPro" id="IPR023471">
    <property type="entry name" value="CtaG/Cox11_dom_sf"/>
</dbReference>
<comment type="subcellular location">
    <subcellularLocation>
        <location evidence="2">Cell inner membrane</location>
        <topology evidence="2">Single-pass type II membrane protein</topology>
        <orientation evidence="2">Periplasmic side</orientation>
    </subcellularLocation>
</comment>
<evidence type="ECO:0000313" key="12">
    <source>
        <dbReference type="Proteomes" id="UP000184268"/>
    </source>
</evidence>
<keyword evidence="6" id="KW-0735">Signal-anchor</keyword>
<keyword evidence="8" id="KW-0186">Copper</keyword>
<proteinExistence type="inferred from homology"/>
<keyword evidence="7 10" id="KW-1133">Transmembrane helix</keyword>
<dbReference type="PIRSF" id="PIRSF005413">
    <property type="entry name" value="COX11"/>
    <property type="match status" value="1"/>
</dbReference>
<dbReference type="PANTHER" id="PTHR21320:SF3">
    <property type="entry name" value="CYTOCHROME C OXIDASE ASSEMBLY PROTEIN COX11, MITOCHONDRIAL-RELATED"/>
    <property type="match status" value="1"/>
</dbReference>
<feature type="transmembrane region" description="Helical" evidence="10">
    <location>
        <begin position="12"/>
        <end position="32"/>
    </location>
</feature>
<evidence type="ECO:0000256" key="10">
    <source>
        <dbReference type="SAM" id="Phobius"/>
    </source>
</evidence>